<dbReference type="RefSeq" id="WP_135448269.1">
    <property type="nucleotide sequence ID" value="NZ_RHFF01000020.1"/>
</dbReference>
<dbReference type="Gene3D" id="3.30.450.40">
    <property type="match status" value="1"/>
</dbReference>
<reference evidence="6 7" key="1">
    <citation type="submission" date="2018-10" db="EMBL/GenBank/DDBJ databases">
        <title>Brevibacterium genomes from Austrain hard cheese rinds.</title>
        <authorList>
            <person name="Anast J.M."/>
            <person name="Dzieciol M."/>
            <person name="Schultz D.L."/>
            <person name="Mann E."/>
            <person name="Wagner M."/>
            <person name="Schmitz-Esser S."/>
        </authorList>
    </citation>
    <scope>NUCLEOTIDE SEQUENCE [LARGE SCALE GENOMIC DNA]</scope>
    <source>
        <strain evidence="6 7">L261</strain>
    </source>
</reference>
<dbReference type="GO" id="GO:0006355">
    <property type="term" value="P:regulation of DNA-templated transcription"/>
    <property type="evidence" value="ECO:0007669"/>
    <property type="project" value="InterPro"/>
</dbReference>
<protein>
    <submittedName>
        <fullName evidence="6">GAF domain-containing protein</fullName>
    </submittedName>
</protein>
<evidence type="ECO:0000256" key="2">
    <source>
        <dbReference type="ARBA" id="ARBA00023125"/>
    </source>
</evidence>
<keyword evidence="1" id="KW-0805">Transcription regulation</keyword>
<dbReference type="InterPro" id="IPR000792">
    <property type="entry name" value="Tscrpt_reg_LuxR_C"/>
</dbReference>
<dbReference type="PROSITE" id="PS00622">
    <property type="entry name" value="HTH_LUXR_1"/>
    <property type="match status" value="1"/>
</dbReference>
<dbReference type="PANTHER" id="PTHR44688">
    <property type="entry name" value="DNA-BINDING TRANSCRIPTIONAL ACTIVATOR DEVR_DOSR"/>
    <property type="match status" value="1"/>
</dbReference>
<gene>
    <name evidence="6" type="ORF">EB834_17315</name>
</gene>
<dbReference type="InterPro" id="IPR029016">
    <property type="entry name" value="GAF-like_dom_sf"/>
</dbReference>
<dbReference type="PROSITE" id="PS50043">
    <property type="entry name" value="HTH_LUXR_2"/>
    <property type="match status" value="1"/>
</dbReference>
<dbReference type="Pfam" id="PF01590">
    <property type="entry name" value="GAF"/>
    <property type="match status" value="1"/>
</dbReference>
<feature type="region of interest" description="Disordered" evidence="4">
    <location>
        <begin position="274"/>
        <end position="301"/>
    </location>
</feature>
<dbReference type="SUPFAM" id="SSF46894">
    <property type="entry name" value="C-terminal effector domain of the bipartite response regulators"/>
    <property type="match status" value="1"/>
</dbReference>
<dbReference type="InterPro" id="IPR003018">
    <property type="entry name" value="GAF"/>
</dbReference>
<evidence type="ECO:0000313" key="7">
    <source>
        <dbReference type="Proteomes" id="UP000297736"/>
    </source>
</evidence>
<dbReference type="PRINTS" id="PR00038">
    <property type="entry name" value="HTHLUXR"/>
</dbReference>
<dbReference type="InterPro" id="IPR016032">
    <property type="entry name" value="Sig_transdc_resp-reg_C-effctor"/>
</dbReference>
<dbReference type="AlphaFoldDB" id="A0A4Z0KEM5"/>
<accession>A0A4Z0KEM5</accession>
<sequence>MFAADSTIAAVRRARLRANRETAFVGPDDRKAIEELHSDLRTGLSSRDGSELVLTQLAAVAEERHAIAATDLAVRREVSRRISAAFARLRALPSSDEISRRAPAELRGACGFTRVMISSARGSRWLPDMIRPGADSMPDSDEFERFAQDGNEIPLARMMLETEMVRRRVPIMVEHAEADPRTYKPLIRVTGSDSYIAAPISTNRRVIGFLHADRQGQANPLTSGDLDSLTRFASGFGVLFESAVLRERLEVQRRRAADLFAEASGELSDLAGAPLSAFPQADDSNSSVDPHRRRGAVRSDRLTEREREVLTLLSTGASNRAIARELFVSSETVKSHVTNVMRKFKVSSRSAAVAQYLQLHASDENRHG</sequence>
<evidence type="ECO:0000256" key="1">
    <source>
        <dbReference type="ARBA" id="ARBA00023015"/>
    </source>
</evidence>
<dbReference type="SUPFAM" id="SSF55781">
    <property type="entry name" value="GAF domain-like"/>
    <property type="match status" value="1"/>
</dbReference>
<dbReference type="SMART" id="SM00421">
    <property type="entry name" value="HTH_LUXR"/>
    <property type="match status" value="1"/>
</dbReference>
<dbReference type="SMART" id="SM00065">
    <property type="entry name" value="GAF"/>
    <property type="match status" value="1"/>
</dbReference>
<feature type="domain" description="HTH luxR-type" evidence="5">
    <location>
        <begin position="295"/>
        <end position="360"/>
    </location>
</feature>
<dbReference type="PANTHER" id="PTHR44688:SF16">
    <property type="entry name" value="DNA-BINDING TRANSCRIPTIONAL ACTIVATOR DEVR_DOSR"/>
    <property type="match status" value="1"/>
</dbReference>
<dbReference type="GO" id="GO:0003677">
    <property type="term" value="F:DNA binding"/>
    <property type="evidence" value="ECO:0007669"/>
    <property type="project" value="UniProtKB-KW"/>
</dbReference>
<dbReference type="Pfam" id="PF00196">
    <property type="entry name" value="GerE"/>
    <property type="match status" value="1"/>
</dbReference>
<comment type="caution">
    <text evidence="6">The sequence shown here is derived from an EMBL/GenBank/DDBJ whole genome shotgun (WGS) entry which is preliminary data.</text>
</comment>
<proteinExistence type="predicted"/>
<name>A0A4Z0KEM5_BREAU</name>
<keyword evidence="3" id="KW-0804">Transcription</keyword>
<evidence type="ECO:0000259" key="5">
    <source>
        <dbReference type="PROSITE" id="PS50043"/>
    </source>
</evidence>
<keyword evidence="2" id="KW-0238">DNA-binding</keyword>
<dbReference type="Gene3D" id="1.10.10.10">
    <property type="entry name" value="Winged helix-like DNA-binding domain superfamily/Winged helix DNA-binding domain"/>
    <property type="match status" value="1"/>
</dbReference>
<evidence type="ECO:0000256" key="4">
    <source>
        <dbReference type="SAM" id="MobiDB-lite"/>
    </source>
</evidence>
<dbReference type="CDD" id="cd06170">
    <property type="entry name" value="LuxR_C_like"/>
    <property type="match status" value="1"/>
</dbReference>
<dbReference type="InterPro" id="IPR036388">
    <property type="entry name" value="WH-like_DNA-bd_sf"/>
</dbReference>
<evidence type="ECO:0000313" key="6">
    <source>
        <dbReference type="EMBL" id="TGD37060.1"/>
    </source>
</evidence>
<evidence type="ECO:0000256" key="3">
    <source>
        <dbReference type="ARBA" id="ARBA00023163"/>
    </source>
</evidence>
<dbReference type="Proteomes" id="UP000297736">
    <property type="component" value="Unassembled WGS sequence"/>
</dbReference>
<dbReference type="EMBL" id="RHFF01000020">
    <property type="protein sequence ID" value="TGD37060.1"/>
    <property type="molecule type" value="Genomic_DNA"/>
</dbReference>
<organism evidence="6 7">
    <name type="scientific">Brevibacterium aurantiacum</name>
    <dbReference type="NCBI Taxonomy" id="273384"/>
    <lineage>
        <taxon>Bacteria</taxon>
        <taxon>Bacillati</taxon>
        <taxon>Actinomycetota</taxon>
        <taxon>Actinomycetes</taxon>
        <taxon>Micrococcales</taxon>
        <taxon>Brevibacteriaceae</taxon>
        <taxon>Brevibacterium</taxon>
    </lineage>
</organism>